<protein>
    <submittedName>
        <fullName evidence="4">Effector protein</fullName>
    </submittedName>
    <submittedName>
        <fullName evidence="3">Hemolysin, chromosomal</fullName>
    </submittedName>
</protein>
<dbReference type="Proteomes" id="UP000748067">
    <property type="component" value="Unassembled WGS sequence"/>
</dbReference>
<evidence type="ECO:0000313" key="6">
    <source>
        <dbReference type="Proteomes" id="UP000748067"/>
    </source>
</evidence>
<proteinExistence type="predicted"/>
<dbReference type="PRINTS" id="PR00313">
    <property type="entry name" value="CABNDNGRPT"/>
</dbReference>
<feature type="region of interest" description="Disordered" evidence="2">
    <location>
        <begin position="429"/>
        <end position="497"/>
    </location>
</feature>
<dbReference type="GO" id="GO:0005509">
    <property type="term" value="F:calcium ion binding"/>
    <property type="evidence" value="ECO:0007669"/>
    <property type="project" value="InterPro"/>
</dbReference>
<dbReference type="EMBL" id="JXDI01000006">
    <property type="protein sequence ID" value="KAF2405688.1"/>
    <property type="molecule type" value="Genomic_DNA"/>
</dbReference>
<dbReference type="Proteomes" id="UP000182470">
    <property type="component" value="Chromosome I"/>
</dbReference>
<feature type="compositionally biased region" description="Low complexity" evidence="2">
    <location>
        <begin position="466"/>
        <end position="477"/>
    </location>
</feature>
<dbReference type="EMBL" id="LT629704">
    <property type="protein sequence ID" value="SDN66746.1"/>
    <property type="molecule type" value="Genomic_DNA"/>
</dbReference>
<feature type="region of interest" description="Disordered" evidence="2">
    <location>
        <begin position="1"/>
        <end position="38"/>
    </location>
</feature>
<gene>
    <name evidence="3" type="primary">hlyA_2</name>
    <name evidence="3" type="ORF">PSAN_58050</name>
    <name evidence="4" type="ORF">SAMN04490179_5323</name>
</gene>
<dbReference type="AlphaFoldDB" id="A0A1H0D9W8"/>
<dbReference type="RefSeq" id="WP_083359723.1">
    <property type="nucleotide sequence ID" value="NZ_LT629704.1"/>
</dbReference>
<keyword evidence="1" id="KW-0106">Calcium</keyword>
<reference evidence="4 5" key="2">
    <citation type="submission" date="2016-10" db="EMBL/GenBank/DDBJ databases">
        <authorList>
            <person name="de Groot N.N."/>
        </authorList>
    </citation>
    <scope>NUCLEOTIDE SEQUENCE [LARGE SCALE GENOMIC DNA]</scope>
    <source>
        <strain evidence="4 5">BS2772</strain>
    </source>
</reference>
<evidence type="ECO:0000256" key="1">
    <source>
        <dbReference type="ARBA" id="ARBA00022837"/>
    </source>
</evidence>
<reference evidence="3 6" key="1">
    <citation type="submission" date="2015-01" db="EMBL/GenBank/DDBJ databases">
        <title>Genome Sequence of Pseudomonas antarctica CMS 35.</title>
        <authorList>
            <person name="Voget S."/>
            <person name="Chow J."/>
            <person name="Daniel R."/>
            <person name="Streit W."/>
        </authorList>
    </citation>
    <scope>NUCLEOTIDE SEQUENCE [LARGE SCALE GENOMIC DNA]</scope>
    <source>
        <strain evidence="3 6">CMS 35</strain>
    </source>
</reference>
<dbReference type="Gene3D" id="2.150.10.10">
    <property type="entry name" value="Serralysin-like metalloprotease, C-terminal"/>
    <property type="match status" value="2"/>
</dbReference>
<evidence type="ECO:0000256" key="2">
    <source>
        <dbReference type="SAM" id="MobiDB-lite"/>
    </source>
</evidence>
<dbReference type="InterPro" id="IPR028208">
    <property type="entry name" value="Effector_pro_NleD-like"/>
</dbReference>
<dbReference type="InterPro" id="IPR011049">
    <property type="entry name" value="Serralysin-like_metalloprot_C"/>
</dbReference>
<organism evidence="4 5">
    <name type="scientific">Pseudomonas antarctica</name>
    <dbReference type="NCBI Taxonomy" id="219572"/>
    <lineage>
        <taxon>Bacteria</taxon>
        <taxon>Pseudomonadati</taxon>
        <taxon>Pseudomonadota</taxon>
        <taxon>Gammaproteobacteria</taxon>
        <taxon>Pseudomonadales</taxon>
        <taxon>Pseudomonadaceae</taxon>
        <taxon>Pseudomonas</taxon>
    </lineage>
</organism>
<accession>A0A1H0D9W8</accession>
<feature type="compositionally biased region" description="Basic residues" evidence="2">
    <location>
        <begin position="1"/>
        <end position="10"/>
    </location>
</feature>
<dbReference type="InterPro" id="IPR001343">
    <property type="entry name" value="Hemolysn_Ca-bd"/>
</dbReference>
<dbReference type="Pfam" id="PF14891">
    <property type="entry name" value="Peptidase_M91"/>
    <property type="match status" value="1"/>
</dbReference>
<dbReference type="SUPFAM" id="SSF51120">
    <property type="entry name" value="beta-Roll"/>
    <property type="match status" value="1"/>
</dbReference>
<evidence type="ECO:0000313" key="4">
    <source>
        <dbReference type="EMBL" id="SDN66746.1"/>
    </source>
</evidence>
<feature type="region of interest" description="Disordered" evidence="2">
    <location>
        <begin position="362"/>
        <end position="383"/>
    </location>
</feature>
<dbReference type="Pfam" id="PF00353">
    <property type="entry name" value="HemolysinCabind"/>
    <property type="match status" value="3"/>
</dbReference>
<sequence length="497" mass="53254">MSSVRSHHSHFMAPSPPTVNRNQLTPPSKPPPTQTTTKILVDDGNLRSRQVLIKGLKNPERPETLANILLLETGDKSDQIHISQRPDGQLYAQVNGRYYAFNTPDGQSNVPTFLHIKTGAGNDRITIDPNVTVRVEIEAEDGDDFIQAGGGHTSVYGGRGNDHIRLGSGIGYAEGNEGDDTMMGGTGHAVMYGNSGKDRMYAGSGPASKHSHLDGGADDDQLYAGNGHTVLNGGLGNDLLVGHDDTTFYTGKGQNIVRANAIKARIYAQKTDRVMGTQGSTITRVMPNEAGRQAFRVMGPPDFIQRVENDLELLRASPQGQKMLAALDKAALQNGGPVNIVPSDGPGNSYLFWSTELQKLDDTRQLGDGPDDPKRGYIKDGLPGSRADKGTIFYNPSSIYGTDDPTSPLVQLYHEMAHAWNGANGTLLPGASEPTLAHPERPGPPNDELQAVGLASKAAPFDFDNDPSTSATTTNPAPFTENTLNKEMGKAPRTHYA</sequence>
<evidence type="ECO:0000313" key="5">
    <source>
        <dbReference type="Proteomes" id="UP000182470"/>
    </source>
</evidence>
<feature type="compositionally biased region" description="Basic and acidic residues" evidence="2">
    <location>
        <begin position="362"/>
        <end position="378"/>
    </location>
</feature>
<evidence type="ECO:0000313" key="3">
    <source>
        <dbReference type="EMBL" id="KAF2405688.1"/>
    </source>
</evidence>
<dbReference type="OrthoDB" id="7020460at2"/>
<name>A0A1H0D9W8_9PSED</name>
<keyword evidence="6" id="KW-1185">Reference proteome</keyword>